<sequence>MRVTASDRVAAARLGIDFGTSSTVAVLRLPDRDARPLLFDGSPLLPSAVCVDPTGRILVGRDALHTAMSTPDAFEPHPKQRVDDGMVLLGGESPGLLAMVTAPDRG</sequence>
<dbReference type="Proteomes" id="UP000482960">
    <property type="component" value="Unassembled WGS sequence"/>
</dbReference>
<dbReference type="InterPro" id="IPR043129">
    <property type="entry name" value="ATPase_NBD"/>
</dbReference>
<name>A0A6V8KTV9_9ACTN</name>
<keyword evidence="2" id="KW-1185">Reference proteome</keyword>
<evidence type="ECO:0000313" key="1">
    <source>
        <dbReference type="EMBL" id="GFJ88532.1"/>
    </source>
</evidence>
<evidence type="ECO:0008006" key="3">
    <source>
        <dbReference type="Google" id="ProtNLM"/>
    </source>
</evidence>
<evidence type="ECO:0000313" key="2">
    <source>
        <dbReference type="Proteomes" id="UP000482960"/>
    </source>
</evidence>
<dbReference type="EMBL" id="BLPG01000001">
    <property type="protein sequence ID" value="GFJ88532.1"/>
    <property type="molecule type" value="Genomic_DNA"/>
</dbReference>
<accession>A0A6V8KTV9</accession>
<dbReference type="Gene3D" id="3.30.420.40">
    <property type="match status" value="1"/>
</dbReference>
<reference evidence="1 2" key="2">
    <citation type="submission" date="2020-03" db="EMBL/GenBank/DDBJ databases">
        <authorList>
            <person name="Ichikawa N."/>
            <person name="Kimura A."/>
            <person name="Kitahashi Y."/>
            <person name="Uohara A."/>
        </authorList>
    </citation>
    <scope>NUCLEOTIDE SEQUENCE [LARGE SCALE GENOMIC DNA]</scope>
    <source>
        <strain evidence="1 2">NBRC 108638</strain>
    </source>
</reference>
<dbReference type="SUPFAM" id="SSF53067">
    <property type="entry name" value="Actin-like ATPase domain"/>
    <property type="match status" value="1"/>
</dbReference>
<reference evidence="1 2" key="1">
    <citation type="submission" date="2020-03" db="EMBL/GenBank/DDBJ databases">
        <title>Whole genome shotgun sequence of Phytohabitans rumicis NBRC 108638.</title>
        <authorList>
            <person name="Komaki H."/>
            <person name="Tamura T."/>
        </authorList>
    </citation>
    <scope>NUCLEOTIDE SEQUENCE [LARGE SCALE GENOMIC DNA]</scope>
    <source>
        <strain evidence="1 2">NBRC 108638</strain>
    </source>
</reference>
<protein>
    <recommendedName>
        <fullName evidence="3">Hsp70 family protein</fullName>
    </recommendedName>
</protein>
<proteinExistence type="predicted"/>
<comment type="caution">
    <text evidence="1">The sequence shown here is derived from an EMBL/GenBank/DDBJ whole genome shotgun (WGS) entry which is preliminary data.</text>
</comment>
<organism evidence="1 2">
    <name type="scientific">Phytohabitans rumicis</name>
    <dbReference type="NCBI Taxonomy" id="1076125"/>
    <lineage>
        <taxon>Bacteria</taxon>
        <taxon>Bacillati</taxon>
        <taxon>Actinomycetota</taxon>
        <taxon>Actinomycetes</taxon>
        <taxon>Micromonosporales</taxon>
        <taxon>Micromonosporaceae</taxon>
    </lineage>
</organism>
<dbReference type="AlphaFoldDB" id="A0A6V8KTV9"/>
<gene>
    <name evidence="1" type="ORF">Prum_021740</name>
</gene>